<gene>
    <name evidence="3" type="ORF">A2Y62_00165</name>
</gene>
<sequence length="178" mass="19444">MRNCPTCGERIPENSPICTSCGMEVKIKSEESAPPAESPNFSEEKAASSVESDMITAQRNLAEGAKASLLLKRGGFVTGDIFYIGEEVIIGRFDAETGPVDVDLSAIPESTYISRIHAKIYVDESGQWQVCDLGSNNGTFLWSPEEKKPRRIPAEEPAPLNDGDEVAFGNARFEFHVM</sequence>
<feature type="domain" description="FHA" evidence="2">
    <location>
        <begin position="88"/>
        <end position="141"/>
    </location>
</feature>
<dbReference type="InterPro" id="IPR008984">
    <property type="entry name" value="SMAD_FHA_dom_sf"/>
</dbReference>
<feature type="region of interest" description="Disordered" evidence="1">
    <location>
        <begin position="29"/>
        <end position="49"/>
    </location>
</feature>
<dbReference type="EMBL" id="MFGW01000098">
    <property type="protein sequence ID" value="OGF66065.1"/>
    <property type="molecule type" value="Genomic_DNA"/>
</dbReference>
<dbReference type="STRING" id="1817863.A2Y62_00165"/>
<name>A0A1F5VRH5_9BACT</name>
<dbReference type="AlphaFoldDB" id="A0A1F5VRH5"/>
<protein>
    <recommendedName>
        <fullName evidence="2">FHA domain-containing protein</fullName>
    </recommendedName>
</protein>
<dbReference type="PROSITE" id="PS50006">
    <property type="entry name" value="FHA_DOMAIN"/>
    <property type="match status" value="1"/>
</dbReference>
<evidence type="ECO:0000256" key="1">
    <source>
        <dbReference type="SAM" id="MobiDB-lite"/>
    </source>
</evidence>
<evidence type="ECO:0000313" key="3">
    <source>
        <dbReference type="EMBL" id="OGF66065.1"/>
    </source>
</evidence>
<dbReference type="InterPro" id="IPR000253">
    <property type="entry name" value="FHA_dom"/>
</dbReference>
<accession>A0A1F5VRH5</accession>
<dbReference type="Gene3D" id="2.60.200.20">
    <property type="match status" value="1"/>
</dbReference>
<dbReference type="SUPFAM" id="SSF49879">
    <property type="entry name" value="SMAD/FHA domain"/>
    <property type="match status" value="1"/>
</dbReference>
<feature type="compositionally biased region" description="Basic and acidic residues" evidence="1">
    <location>
        <begin position="144"/>
        <end position="154"/>
    </location>
</feature>
<reference evidence="3 4" key="1">
    <citation type="journal article" date="2016" name="Nat. Commun.">
        <title>Thousands of microbial genomes shed light on interconnected biogeochemical processes in an aquifer system.</title>
        <authorList>
            <person name="Anantharaman K."/>
            <person name="Brown C.T."/>
            <person name="Hug L.A."/>
            <person name="Sharon I."/>
            <person name="Castelle C.J."/>
            <person name="Probst A.J."/>
            <person name="Thomas B.C."/>
            <person name="Singh A."/>
            <person name="Wilkins M.J."/>
            <person name="Karaoz U."/>
            <person name="Brodie E.L."/>
            <person name="Williams K.H."/>
            <person name="Hubbard S.S."/>
            <person name="Banfield J.F."/>
        </authorList>
    </citation>
    <scope>NUCLEOTIDE SEQUENCE [LARGE SCALE GENOMIC DNA]</scope>
</reference>
<dbReference type="Proteomes" id="UP000178943">
    <property type="component" value="Unassembled WGS sequence"/>
</dbReference>
<organism evidence="3 4">
    <name type="scientific">Candidatus Fischerbacteria bacterium RBG_13_37_8</name>
    <dbReference type="NCBI Taxonomy" id="1817863"/>
    <lineage>
        <taxon>Bacteria</taxon>
        <taxon>Candidatus Fischeribacteriota</taxon>
    </lineage>
</organism>
<dbReference type="CDD" id="cd00060">
    <property type="entry name" value="FHA"/>
    <property type="match status" value="1"/>
</dbReference>
<evidence type="ECO:0000259" key="2">
    <source>
        <dbReference type="PROSITE" id="PS50006"/>
    </source>
</evidence>
<evidence type="ECO:0000313" key="4">
    <source>
        <dbReference type="Proteomes" id="UP000178943"/>
    </source>
</evidence>
<feature type="region of interest" description="Disordered" evidence="1">
    <location>
        <begin position="144"/>
        <end position="163"/>
    </location>
</feature>
<proteinExistence type="predicted"/>
<dbReference type="Pfam" id="PF00498">
    <property type="entry name" value="FHA"/>
    <property type="match status" value="1"/>
</dbReference>
<comment type="caution">
    <text evidence="3">The sequence shown here is derived from an EMBL/GenBank/DDBJ whole genome shotgun (WGS) entry which is preliminary data.</text>
</comment>